<reference evidence="3" key="1">
    <citation type="submission" date="2021-03" db="EMBL/GenBank/DDBJ databases">
        <title>Sagittula salina sp. nov. strain M10.9X isolated from the marine waste.</title>
        <authorList>
            <person name="Satari L."/>
            <person name="Molina-Menor E."/>
            <person name="Vidal-Verdu A."/>
            <person name="Pascual J."/>
            <person name="Pereto J."/>
            <person name="Porcar M."/>
        </authorList>
    </citation>
    <scope>NUCLEOTIDE SEQUENCE</scope>
    <source>
        <strain evidence="3">M10.9X</strain>
    </source>
</reference>
<comment type="caution">
    <text evidence="3">The sequence shown here is derived from an EMBL/GenBank/DDBJ whole genome shotgun (WGS) entry which is preliminary data.</text>
</comment>
<proteinExistence type="predicted"/>
<sequence>MRGLALLTTLLTTLSLPAALAAQQGRDSGSQSGSDWQAIVVGQPGPGAHGSFADAFFASRAFERGGVVVLDMIRDLPRARLTDTLTRLEGVPNLLLYYSGRMNSGSISMQDGSMPLATVLDAAAQAGTRGVLLMVENCTDPQAGPGQVIVPDAPNGLTMTVVTSVTQGESCTWGARLSDELRNLAEEPALTGDLMAMLHGVAVTGAAVQVTLTGPIENPEPVEEIVEFLPDDVVQIAVLDGDFSLTGDPEPIEDDVIEILLPAQLPSVPEEIAKAEPVVTFAALPQTQIAAAPIAAGLPKPSILVGLIEGVTDAALSTETDSESRALASFVDDNDDIAASLVTLRKLREDNPEMYAAMLTAGSFDPPDGRILAKVIQTELQRMNCYLGRIDGDYGRGSQRGSSLYYEELKKRDTAALDSPEASIDLFRLILGNDAVDCPKPVVSSAPRAKSTSTSGRASSSSSSRSSGSSTTSTRSTPTTSAPTRSSGGSSGGFGGSNFGGVFR</sequence>
<evidence type="ECO:0000256" key="2">
    <source>
        <dbReference type="SAM" id="SignalP"/>
    </source>
</evidence>
<feature type="signal peptide" evidence="2">
    <location>
        <begin position="1"/>
        <end position="21"/>
    </location>
</feature>
<gene>
    <name evidence="3" type="ORF">J5474_21140</name>
</gene>
<dbReference type="Proteomes" id="UP000675940">
    <property type="component" value="Unassembled WGS sequence"/>
</dbReference>
<dbReference type="AlphaFoldDB" id="A0A940MTX3"/>
<name>A0A940MTX3_9RHOB</name>
<evidence type="ECO:0000256" key="1">
    <source>
        <dbReference type="SAM" id="MobiDB-lite"/>
    </source>
</evidence>
<dbReference type="RefSeq" id="WP_209363823.1">
    <property type="nucleotide sequence ID" value="NZ_JAGISH010000020.1"/>
</dbReference>
<keyword evidence="2" id="KW-0732">Signal</keyword>
<accession>A0A940MTX3</accession>
<organism evidence="3 4">
    <name type="scientific">Sagittula salina</name>
    <dbReference type="NCBI Taxonomy" id="2820268"/>
    <lineage>
        <taxon>Bacteria</taxon>
        <taxon>Pseudomonadati</taxon>
        <taxon>Pseudomonadota</taxon>
        <taxon>Alphaproteobacteria</taxon>
        <taxon>Rhodobacterales</taxon>
        <taxon>Roseobacteraceae</taxon>
        <taxon>Sagittula</taxon>
    </lineage>
</organism>
<keyword evidence="4" id="KW-1185">Reference proteome</keyword>
<evidence type="ECO:0000313" key="4">
    <source>
        <dbReference type="Proteomes" id="UP000675940"/>
    </source>
</evidence>
<evidence type="ECO:0000313" key="3">
    <source>
        <dbReference type="EMBL" id="MBP0484987.1"/>
    </source>
</evidence>
<feature type="compositionally biased region" description="Gly residues" evidence="1">
    <location>
        <begin position="489"/>
        <end position="504"/>
    </location>
</feature>
<dbReference type="EMBL" id="JAGISH010000020">
    <property type="protein sequence ID" value="MBP0484987.1"/>
    <property type="molecule type" value="Genomic_DNA"/>
</dbReference>
<protein>
    <submittedName>
        <fullName evidence="3">Uncharacterized protein</fullName>
    </submittedName>
</protein>
<feature type="chain" id="PRO_5037266724" evidence="2">
    <location>
        <begin position="22"/>
        <end position="504"/>
    </location>
</feature>
<feature type="compositionally biased region" description="Low complexity" evidence="1">
    <location>
        <begin position="451"/>
        <end position="488"/>
    </location>
</feature>
<feature type="region of interest" description="Disordered" evidence="1">
    <location>
        <begin position="442"/>
        <end position="504"/>
    </location>
</feature>